<organism evidence="17 18">
    <name type="scientific">Nostocoides vanveenii</name>
    <dbReference type="NCBI Taxonomy" id="330835"/>
    <lineage>
        <taxon>Bacteria</taxon>
        <taxon>Bacillati</taxon>
        <taxon>Actinomycetota</taxon>
        <taxon>Actinomycetes</taxon>
        <taxon>Micrococcales</taxon>
        <taxon>Intrasporangiaceae</taxon>
        <taxon>Nostocoides</taxon>
    </lineage>
</organism>
<evidence type="ECO:0000256" key="11">
    <source>
        <dbReference type="ARBA" id="ARBA00022840"/>
    </source>
</evidence>
<proteinExistence type="inferred from homology"/>
<evidence type="ECO:0000256" key="14">
    <source>
        <dbReference type="HAMAP-Rule" id="MF_00215"/>
    </source>
</evidence>
<keyword evidence="7 14" id="KW-0963">Cytoplasm</keyword>
<evidence type="ECO:0000256" key="7">
    <source>
        <dbReference type="ARBA" id="ARBA00022490"/>
    </source>
</evidence>
<dbReference type="InterPro" id="IPR006083">
    <property type="entry name" value="PRK/URK"/>
</dbReference>
<accession>A0ABN2L6J9</accession>
<comment type="pathway">
    <text evidence="3 14 15">Cofactor biosynthesis; coenzyme A biosynthesis; CoA from (R)-pantothenate: step 1/5.</text>
</comment>
<evidence type="ECO:0000256" key="10">
    <source>
        <dbReference type="ARBA" id="ARBA00022777"/>
    </source>
</evidence>
<comment type="subcellular location">
    <subcellularLocation>
        <location evidence="2 14 15">Cytoplasm</location>
    </subcellularLocation>
</comment>
<evidence type="ECO:0000256" key="3">
    <source>
        <dbReference type="ARBA" id="ARBA00005225"/>
    </source>
</evidence>
<keyword evidence="10 14" id="KW-0418">Kinase</keyword>
<dbReference type="SUPFAM" id="SSF52540">
    <property type="entry name" value="P-loop containing nucleoside triphosphate hydrolases"/>
    <property type="match status" value="1"/>
</dbReference>
<gene>
    <name evidence="14 17" type="primary">coaA</name>
    <name evidence="17" type="ORF">GCM10009810_36950</name>
</gene>
<dbReference type="InterPro" id="IPR027417">
    <property type="entry name" value="P-loop_NTPase"/>
</dbReference>
<protein>
    <recommendedName>
        <fullName evidence="6 14">Pantothenate kinase</fullName>
        <ecNumber evidence="5 14">2.7.1.33</ecNumber>
    </recommendedName>
    <alternativeName>
        <fullName evidence="13 14">Pantothenic acid kinase</fullName>
    </alternativeName>
</protein>
<sequence>MVPKTTVPGRALRSAARGGRGVGGGHATAYGPVGKNGRVTNAVLTSPYVELVRDDWARLRENQPLTLTAADVARLAGLGERIDLTEVEQIYLPLSRLLTFYVAATKRLNGVTASFLGERPEKTPFVIGVAGSVAVGKSTTARLLQEMLRRWPESPRVDLVTTDGFLLPNAELVRRNLLQRKGFPESYDRAALIRFLAEVKSGAPEVQAPVYSHLVYDIVPAESVVVRRPDVLIVEGLNVLQPPNGTARRRNALSISDFFDFSVYVDADAELIEQWYVERFLRLRQTAFANPDSYFRRYAALSDDEARATALDIWQRINRPNLLHNVRPTRSRATLVLTKGPHHRVERISLRKL</sequence>
<keyword evidence="11 14" id="KW-0067">ATP-binding</keyword>
<dbReference type="Pfam" id="PF00485">
    <property type="entry name" value="PRK"/>
    <property type="match status" value="1"/>
</dbReference>
<dbReference type="PANTHER" id="PTHR10285">
    <property type="entry name" value="URIDINE KINASE"/>
    <property type="match status" value="1"/>
</dbReference>
<dbReference type="GO" id="GO:0016301">
    <property type="term" value="F:kinase activity"/>
    <property type="evidence" value="ECO:0007669"/>
    <property type="project" value="UniProtKB-KW"/>
</dbReference>
<evidence type="ECO:0000259" key="16">
    <source>
        <dbReference type="Pfam" id="PF00485"/>
    </source>
</evidence>
<dbReference type="NCBIfam" id="TIGR00554">
    <property type="entry name" value="panK_bact"/>
    <property type="match status" value="1"/>
</dbReference>
<evidence type="ECO:0000313" key="17">
    <source>
        <dbReference type="EMBL" id="GAA1776450.1"/>
    </source>
</evidence>
<feature type="binding site" evidence="14">
    <location>
        <begin position="131"/>
        <end position="138"/>
    </location>
    <ligand>
        <name>ATP</name>
        <dbReference type="ChEBI" id="CHEBI:30616"/>
    </ligand>
</feature>
<comment type="caution">
    <text evidence="17">The sequence shown here is derived from an EMBL/GenBank/DDBJ whole genome shotgun (WGS) entry which is preliminary data.</text>
</comment>
<comment type="similarity">
    <text evidence="4 14 15">Belongs to the prokaryotic pantothenate kinase family.</text>
</comment>
<keyword evidence="12 14" id="KW-0173">Coenzyme A biosynthesis</keyword>
<keyword evidence="8 14" id="KW-0808">Transferase</keyword>
<evidence type="ECO:0000256" key="1">
    <source>
        <dbReference type="ARBA" id="ARBA00001206"/>
    </source>
</evidence>
<name>A0ABN2L6J9_9MICO</name>
<evidence type="ECO:0000256" key="12">
    <source>
        <dbReference type="ARBA" id="ARBA00022993"/>
    </source>
</evidence>
<reference evidence="17 18" key="1">
    <citation type="journal article" date="2019" name="Int. J. Syst. Evol. Microbiol.">
        <title>The Global Catalogue of Microorganisms (GCM) 10K type strain sequencing project: providing services to taxonomists for standard genome sequencing and annotation.</title>
        <authorList>
            <consortium name="The Broad Institute Genomics Platform"/>
            <consortium name="The Broad Institute Genome Sequencing Center for Infectious Disease"/>
            <person name="Wu L."/>
            <person name="Ma J."/>
        </authorList>
    </citation>
    <scope>NUCLEOTIDE SEQUENCE [LARGE SCALE GENOMIC DNA]</scope>
    <source>
        <strain evidence="17 18">JCM 15591</strain>
    </source>
</reference>
<dbReference type="Gene3D" id="3.40.50.300">
    <property type="entry name" value="P-loop containing nucleotide triphosphate hydrolases"/>
    <property type="match status" value="1"/>
</dbReference>
<dbReference type="EMBL" id="BAAAPN010000105">
    <property type="protein sequence ID" value="GAA1776450.1"/>
    <property type="molecule type" value="Genomic_DNA"/>
</dbReference>
<dbReference type="PIRSF" id="PIRSF000545">
    <property type="entry name" value="Pantothenate_kin"/>
    <property type="match status" value="1"/>
</dbReference>
<evidence type="ECO:0000256" key="5">
    <source>
        <dbReference type="ARBA" id="ARBA00012102"/>
    </source>
</evidence>
<dbReference type="Proteomes" id="UP001501475">
    <property type="component" value="Unassembled WGS sequence"/>
</dbReference>
<evidence type="ECO:0000256" key="8">
    <source>
        <dbReference type="ARBA" id="ARBA00022679"/>
    </source>
</evidence>
<evidence type="ECO:0000256" key="9">
    <source>
        <dbReference type="ARBA" id="ARBA00022741"/>
    </source>
</evidence>
<evidence type="ECO:0000256" key="2">
    <source>
        <dbReference type="ARBA" id="ARBA00004496"/>
    </source>
</evidence>
<evidence type="ECO:0000256" key="6">
    <source>
        <dbReference type="ARBA" id="ARBA00015080"/>
    </source>
</evidence>
<dbReference type="EC" id="2.7.1.33" evidence="5 14"/>
<evidence type="ECO:0000256" key="13">
    <source>
        <dbReference type="ARBA" id="ARBA00032866"/>
    </source>
</evidence>
<comment type="catalytic activity">
    <reaction evidence="1 14 15">
        <text>(R)-pantothenate + ATP = (R)-4'-phosphopantothenate + ADP + H(+)</text>
        <dbReference type="Rhea" id="RHEA:16373"/>
        <dbReference type="ChEBI" id="CHEBI:10986"/>
        <dbReference type="ChEBI" id="CHEBI:15378"/>
        <dbReference type="ChEBI" id="CHEBI:29032"/>
        <dbReference type="ChEBI" id="CHEBI:30616"/>
        <dbReference type="ChEBI" id="CHEBI:456216"/>
        <dbReference type="EC" id="2.7.1.33"/>
    </reaction>
</comment>
<evidence type="ECO:0000256" key="15">
    <source>
        <dbReference type="RuleBase" id="RU003530"/>
    </source>
</evidence>
<evidence type="ECO:0000313" key="18">
    <source>
        <dbReference type="Proteomes" id="UP001501475"/>
    </source>
</evidence>
<keyword evidence="9 14" id="KW-0547">Nucleotide-binding</keyword>
<evidence type="ECO:0000256" key="4">
    <source>
        <dbReference type="ARBA" id="ARBA00006087"/>
    </source>
</evidence>
<dbReference type="InterPro" id="IPR004566">
    <property type="entry name" value="PanK"/>
</dbReference>
<keyword evidence="18" id="KW-1185">Reference proteome</keyword>
<dbReference type="CDD" id="cd02025">
    <property type="entry name" value="PanK"/>
    <property type="match status" value="1"/>
</dbReference>
<feature type="domain" description="Phosphoribulokinase/uridine kinase" evidence="16">
    <location>
        <begin position="126"/>
        <end position="279"/>
    </location>
</feature>
<dbReference type="RefSeq" id="WP_344069214.1">
    <property type="nucleotide sequence ID" value="NZ_BAAAPN010000105.1"/>
</dbReference>
<dbReference type="HAMAP" id="MF_00215">
    <property type="entry name" value="Pantothen_kinase_1"/>
    <property type="match status" value="1"/>
</dbReference>